<comment type="similarity">
    <text evidence="1">Belongs to the LysR transcriptional regulatory family.</text>
</comment>
<name>A0A549T878_9HYPH</name>
<organism evidence="6 7">
    <name type="scientific">Rhizobium straminoryzae</name>
    <dbReference type="NCBI Taxonomy" id="1387186"/>
    <lineage>
        <taxon>Bacteria</taxon>
        <taxon>Pseudomonadati</taxon>
        <taxon>Pseudomonadota</taxon>
        <taxon>Alphaproteobacteria</taxon>
        <taxon>Hyphomicrobiales</taxon>
        <taxon>Rhizobiaceae</taxon>
        <taxon>Rhizobium/Agrobacterium group</taxon>
        <taxon>Rhizobium</taxon>
    </lineage>
</organism>
<dbReference type="InterPro" id="IPR000847">
    <property type="entry name" value="LysR_HTH_N"/>
</dbReference>
<evidence type="ECO:0000313" key="6">
    <source>
        <dbReference type="EMBL" id="TRL38073.1"/>
    </source>
</evidence>
<evidence type="ECO:0000256" key="1">
    <source>
        <dbReference type="ARBA" id="ARBA00009437"/>
    </source>
</evidence>
<dbReference type="InterPro" id="IPR058163">
    <property type="entry name" value="LysR-type_TF_proteobact-type"/>
</dbReference>
<dbReference type="InterPro" id="IPR005119">
    <property type="entry name" value="LysR_subst-bd"/>
</dbReference>
<keyword evidence="3" id="KW-0238">DNA-binding</keyword>
<dbReference type="SUPFAM" id="SSF46785">
    <property type="entry name" value="Winged helix' DNA-binding domain"/>
    <property type="match status" value="1"/>
</dbReference>
<keyword evidence="7" id="KW-1185">Reference proteome</keyword>
<dbReference type="Pfam" id="PF00126">
    <property type="entry name" value="HTH_1"/>
    <property type="match status" value="1"/>
</dbReference>
<dbReference type="PROSITE" id="PS50931">
    <property type="entry name" value="HTH_LYSR"/>
    <property type="match status" value="1"/>
</dbReference>
<dbReference type="GO" id="GO:0006351">
    <property type="term" value="P:DNA-templated transcription"/>
    <property type="evidence" value="ECO:0007669"/>
    <property type="project" value="TreeGrafter"/>
</dbReference>
<keyword evidence="4" id="KW-0804">Transcription</keyword>
<accession>A0A549T878</accession>
<dbReference type="AlphaFoldDB" id="A0A549T878"/>
<evidence type="ECO:0000256" key="3">
    <source>
        <dbReference type="ARBA" id="ARBA00023125"/>
    </source>
</evidence>
<proteinExistence type="inferred from homology"/>
<evidence type="ECO:0000256" key="4">
    <source>
        <dbReference type="ARBA" id="ARBA00023163"/>
    </source>
</evidence>
<dbReference type="Gene3D" id="1.10.10.10">
    <property type="entry name" value="Winged helix-like DNA-binding domain superfamily/Winged helix DNA-binding domain"/>
    <property type="match status" value="1"/>
</dbReference>
<dbReference type="SUPFAM" id="SSF53850">
    <property type="entry name" value="Periplasmic binding protein-like II"/>
    <property type="match status" value="1"/>
</dbReference>
<evidence type="ECO:0000259" key="5">
    <source>
        <dbReference type="PROSITE" id="PS50931"/>
    </source>
</evidence>
<dbReference type="RefSeq" id="WP_143125785.1">
    <property type="nucleotide sequence ID" value="NZ_VJMG01000036.1"/>
</dbReference>
<dbReference type="EMBL" id="VJMG01000036">
    <property type="protein sequence ID" value="TRL38073.1"/>
    <property type="molecule type" value="Genomic_DNA"/>
</dbReference>
<feature type="domain" description="HTH lysR-type" evidence="5">
    <location>
        <begin position="4"/>
        <end position="61"/>
    </location>
</feature>
<protein>
    <submittedName>
        <fullName evidence="6">LysR family transcriptional regulator</fullName>
    </submittedName>
</protein>
<sequence>MNDPDWSLYRTFLAVCRTGSLSGAARDLGLTQPTAGRHVDELERLLRRTLFTRSPQGLMPTDAALEIRPYAESLATTAAALLRQVSGATERVEGVVRITASDVIGVEVLPPILARLQAAHPGLVVELSLSDQVEDLLHREADVAVRMTRPVQDALVVRSIGEIELGLYAHPDYLTQAGTPETFADLSLHRMIGFDRQTAFVRMAAAEMRRLNPGFSTVEEIGWHYRTDNNLAQLAAIRAGAGIGFCQTRLAEREPRLQRVLPEVRYPLPSWVAMHEDLKTSPRCRATFDALVEGLQDYVSAPSSR</sequence>
<evidence type="ECO:0000313" key="7">
    <source>
        <dbReference type="Proteomes" id="UP000316801"/>
    </source>
</evidence>
<dbReference type="GO" id="GO:0003700">
    <property type="term" value="F:DNA-binding transcription factor activity"/>
    <property type="evidence" value="ECO:0007669"/>
    <property type="project" value="InterPro"/>
</dbReference>
<gene>
    <name evidence="6" type="ORF">FNA46_13800</name>
</gene>
<dbReference type="PANTHER" id="PTHR30537">
    <property type="entry name" value="HTH-TYPE TRANSCRIPTIONAL REGULATOR"/>
    <property type="match status" value="1"/>
</dbReference>
<evidence type="ECO:0000256" key="2">
    <source>
        <dbReference type="ARBA" id="ARBA00023015"/>
    </source>
</evidence>
<keyword evidence="2" id="KW-0805">Transcription regulation</keyword>
<dbReference type="InterPro" id="IPR036388">
    <property type="entry name" value="WH-like_DNA-bd_sf"/>
</dbReference>
<dbReference type="Gene3D" id="3.40.190.290">
    <property type="match status" value="1"/>
</dbReference>
<dbReference type="Proteomes" id="UP000316801">
    <property type="component" value="Unassembled WGS sequence"/>
</dbReference>
<comment type="caution">
    <text evidence="6">The sequence shown here is derived from an EMBL/GenBank/DDBJ whole genome shotgun (WGS) entry which is preliminary data.</text>
</comment>
<dbReference type="Pfam" id="PF03466">
    <property type="entry name" value="LysR_substrate"/>
    <property type="match status" value="1"/>
</dbReference>
<reference evidence="6 7" key="1">
    <citation type="submission" date="2019-07" db="EMBL/GenBank/DDBJ databases">
        <title>Ln-dependent methylotrophs.</title>
        <authorList>
            <person name="Tani A."/>
        </authorList>
    </citation>
    <scope>NUCLEOTIDE SEQUENCE [LARGE SCALE GENOMIC DNA]</scope>
    <source>
        <strain evidence="6 7">SM12</strain>
    </source>
</reference>
<dbReference type="PANTHER" id="PTHR30537:SF3">
    <property type="entry name" value="TRANSCRIPTIONAL REGULATORY PROTEIN"/>
    <property type="match status" value="1"/>
</dbReference>
<dbReference type="GO" id="GO:0043565">
    <property type="term" value="F:sequence-specific DNA binding"/>
    <property type="evidence" value="ECO:0007669"/>
    <property type="project" value="TreeGrafter"/>
</dbReference>
<dbReference type="InterPro" id="IPR036390">
    <property type="entry name" value="WH_DNA-bd_sf"/>
</dbReference>